<protein>
    <recommendedName>
        <fullName evidence="4 5">Large ribosomal subunit protein uL29</fullName>
    </recommendedName>
</protein>
<keyword evidence="3 5" id="KW-0687">Ribonucleoprotein</keyword>
<dbReference type="Gene3D" id="1.10.287.310">
    <property type="match status" value="1"/>
</dbReference>
<reference evidence="6 7" key="1">
    <citation type="submission" date="2017-04" db="EMBL/GenBank/DDBJ databases">
        <title>Novel microbial lineages endemic to geothermal iron-oxide mats fill important gaps in the evolutionary history of Archaea.</title>
        <authorList>
            <person name="Jay Z.J."/>
            <person name="Beam J.P."/>
            <person name="Dlakic M."/>
            <person name="Rusch D.B."/>
            <person name="Kozubal M.A."/>
            <person name="Inskeep W.P."/>
        </authorList>
    </citation>
    <scope>NUCLEOTIDE SEQUENCE [LARGE SCALE GENOMIC DNA]</scope>
    <source>
        <strain evidence="6">BE_D</strain>
    </source>
</reference>
<evidence type="ECO:0000256" key="4">
    <source>
        <dbReference type="ARBA" id="ARBA00035204"/>
    </source>
</evidence>
<gene>
    <name evidence="5" type="primary">rpl29</name>
    <name evidence="6" type="ORF">B9Q02_01050</name>
</gene>
<evidence type="ECO:0000256" key="5">
    <source>
        <dbReference type="HAMAP-Rule" id="MF_00374"/>
    </source>
</evidence>
<dbReference type="PANTHER" id="PTHR10916">
    <property type="entry name" value="60S RIBOSOMAL PROTEIN L35/50S RIBOSOMAL PROTEIN L29"/>
    <property type="match status" value="1"/>
</dbReference>
<dbReference type="EMBL" id="NEXD01000002">
    <property type="protein sequence ID" value="PSN86822.1"/>
    <property type="molecule type" value="Genomic_DNA"/>
</dbReference>
<accession>A0A2R6AKB3</accession>
<organism evidence="6 7">
    <name type="scientific">Candidatus Marsarchaeota G1 archaeon BE_D</name>
    <dbReference type="NCBI Taxonomy" id="1978156"/>
    <lineage>
        <taxon>Archaea</taxon>
        <taxon>Candidatus Marsarchaeota</taxon>
        <taxon>Candidatus Marsarchaeota group 1</taxon>
    </lineage>
</organism>
<sequence>MKAEELRKLTDDELKNKLLELKKELFNERSNIYTRGASKNTKAIHELKKDIARVLTVLSERKKK</sequence>
<comment type="caution">
    <text evidence="6">The sequence shown here is derived from an EMBL/GenBank/DDBJ whole genome shotgun (WGS) entry which is preliminary data.</text>
</comment>
<dbReference type="PANTHER" id="PTHR10916:SF0">
    <property type="entry name" value="LARGE RIBOSOMAL SUBUNIT PROTEIN UL29C"/>
    <property type="match status" value="1"/>
</dbReference>
<dbReference type="InterPro" id="IPR001854">
    <property type="entry name" value="Ribosomal_uL29"/>
</dbReference>
<keyword evidence="2 5" id="KW-0689">Ribosomal protein</keyword>
<dbReference type="InterPro" id="IPR050063">
    <property type="entry name" value="Ribosomal_protein_uL29"/>
</dbReference>
<evidence type="ECO:0000256" key="2">
    <source>
        <dbReference type="ARBA" id="ARBA00022980"/>
    </source>
</evidence>
<dbReference type="GO" id="GO:0022625">
    <property type="term" value="C:cytosolic large ribosomal subunit"/>
    <property type="evidence" value="ECO:0007669"/>
    <property type="project" value="TreeGrafter"/>
</dbReference>
<dbReference type="HAMAP" id="MF_00374">
    <property type="entry name" value="Ribosomal_uL29"/>
    <property type="match status" value="1"/>
</dbReference>
<dbReference type="FunFam" id="1.10.287.310:FF:000001">
    <property type="entry name" value="50S ribosomal protein L29"/>
    <property type="match status" value="1"/>
</dbReference>
<name>A0A2R6AKB3_9ARCH</name>
<comment type="similarity">
    <text evidence="1 5">Belongs to the universal ribosomal protein uL29 family.</text>
</comment>
<evidence type="ECO:0000313" key="6">
    <source>
        <dbReference type="EMBL" id="PSN86822.1"/>
    </source>
</evidence>
<dbReference type="Pfam" id="PF00831">
    <property type="entry name" value="Ribosomal_L29"/>
    <property type="match status" value="1"/>
</dbReference>
<evidence type="ECO:0000256" key="1">
    <source>
        <dbReference type="ARBA" id="ARBA00009254"/>
    </source>
</evidence>
<dbReference type="AlphaFoldDB" id="A0A2R6AKB3"/>
<dbReference type="Proteomes" id="UP000240569">
    <property type="component" value="Unassembled WGS sequence"/>
</dbReference>
<dbReference type="GO" id="GO:0006412">
    <property type="term" value="P:translation"/>
    <property type="evidence" value="ECO:0007669"/>
    <property type="project" value="UniProtKB-UniRule"/>
</dbReference>
<dbReference type="GO" id="GO:0003735">
    <property type="term" value="F:structural constituent of ribosome"/>
    <property type="evidence" value="ECO:0007669"/>
    <property type="project" value="InterPro"/>
</dbReference>
<proteinExistence type="inferred from homology"/>
<dbReference type="NCBIfam" id="TIGR00012">
    <property type="entry name" value="L29"/>
    <property type="match status" value="1"/>
</dbReference>
<evidence type="ECO:0000256" key="3">
    <source>
        <dbReference type="ARBA" id="ARBA00023274"/>
    </source>
</evidence>
<dbReference type="SUPFAM" id="SSF46561">
    <property type="entry name" value="Ribosomal protein L29 (L29p)"/>
    <property type="match status" value="1"/>
</dbReference>
<evidence type="ECO:0000313" key="7">
    <source>
        <dbReference type="Proteomes" id="UP000240569"/>
    </source>
</evidence>
<dbReference type="InterPro" id="IPR036049">
    <property type="entry name" value="Ribosomal_uL29_sf"/>
</dbReference>